<dbReference type="Pfam" id="PF02875">
    <property type="entry name" value="Mur_ligase_C"/>
    <property type="match status" value="1"/>
</dbReference>
<evidence type="ECO:0000313" key="24">
    <source>
        <dbReference type="Proteomes" id="UP000242999"/>
    </source>
</evidence>
<keyword evidence="10 19" id="KW-0547">Nucleotide-binding</keyword>
<feature type="domain" description="Mur ligase N-terminal catalytic" evidence="20">
    <location>
        <begin position="22"/>
        <end position="120"/>
    </location>
</feature>
<dbReference type="GO" id="GO:0005524">
    <property type="term" value="F:ATP binding"/>
    <property type="evidence" value="ECO:0007669"/>
    <property type="project" value="UniProtKB-UniRule"/>
</dbReference>
<evidence type="ECO:0000256" key="2">
    <source>
        <dbReference type="ARBA" id="ARBA00004496"/>
    </source>
</evidence>
<dbReference type="InterPro" id="IPR036615">
    <property type="entry name" value="Mur_ligase_C_dom_sf"/>
</dbReference>
<evidence type="ECO:0000256" key="10">
    <source>
        <dbReference type="ARBA" id="ARBA00022741"/>
    </source>
</evidence>
<dbReference type="Gene3D" id="3.40.50.720">
    <property type="entry name" value="NAD(P)-binding Rossmann-like Domain"/>
    <property type="match status" value="1"/>
</dbReference>
<evidence type="ECO:0000256" key="8">
    <source>
        <dbReference type="ARBA" id="ARBA00022598"/>
    </source>
</evidence>
<evidence type="ECO:0000256" key="5">
    <source>
        <dbReference type="ARBA" id="ARBA00012211"/>
    </source>
</evidence>
<comment type="similarity">
    <text evidence="4 19">Belongs to the MurCDEF family.</text>
</comment>
<dbReference type="UniPathway" id="UPA00219"/>
<feature type="binding site" evidence="19">
    <location>
        <begin position="127"/>
        <end position="133"/>
    </location>
    <ligand>
        <name>ATP</name>
        <dbReference type="ChEBI" id="CHEBI:30616"/>
    </ligand>
</feature>
<comment type="function">
    <text evidence="1 19">Cell wall formation.</text>
</comment>
<dbReference type="PANTHER" id="PTHR43445:SF3">
    <property type="entry name" value="UDP-N-ACETYLMURAMATE--L-ALANINE LIGASE"/>
    <property type="match status" value="1"/>
</dbReference>
<evidence type="ECO:0000256" key="6">
    <source>
        <dbReference type="ARBA" id="ARBA00021749"/>
    </source>
</evidence>
<evidence type="ECO:0000256" key="17">
    <source>
        <dbReference type="ARBA" id="ARBA00060592"/>
    </source>
</evidence>
<organism evidence="23 24">
    <name type="scientific">Allopseudospirillum japonicum</name>
    <dbReference type="NCBI Taxonomy" id="64971"/>
    <lineage>
        <taxon>Bacteria</taxon>
        <taxon>Pseudomonadati</taxon>
        <taxon>Pseudomonadota</taxon>
        <taxon>Gammaproteobacteria</taxon>
        <taxon>Oceanospirillales</taxon>
        <taxon>Oceanospirillaceae</taxon>
        <taxon>Allopseudospirillum</taxon>
    </lineage>
</organism>
<dbReference type="SUPFAM" id="SSF53623">
    <property type="entry name" value="MurD-like peptide ligases, catalytic domain"/>
    <property type="match status" value="1"/>
</dbReference>
<protein>
    <recommendedName>
        <fullName evidence="6 19">UDP-N-acetylmuramate--L-alanine ligase</fullName>
        <ecNumber evidence="5 19">6.3.2.8</ecNumber>
    </recommendedName>
    <alternativeName>
        <fullName evidence="18 19">UDP-N-acetylmuramoyl-L-alanine synthetase</fullName>
    </alternativeName>
</protein>
<dbReference type="FunFam" id="3.40.1190.10:FF:000001">
    <property type="entry name" value="UDP-N-acetylmuramate--L-alanine ligase"/>
    <property type="match status" value="1"/>
</dbReference>
<evidence type="ECO:0000259" key="22">
    <source>
        <dbReference type="Pfam" id="PF08245"/>
    </source>
</evidence>
<proteinExistence type="inferred from homology"/>
<dbReference type="EMBL" id="FNYH01000001">
    <property type="protein sequence ID" value="SEI40228.1"/>
    <property type="molecule type" value="Genomic_DNA"/>
</dbReference>
<dbReference type="GO" id="GO:0008360">
    <property type="term" value="P:regulation of cell shape"/>
    <property type="evidence" value="ECO:0007669"/>
    <property type="project" value="UniProtKB-KW"/>
</dbReference>
<evidence type="ECO:0000256" key="12">
    <source>
        <dbReference type="ARBA" id="ARBA00022960"/>
    </source>
</evidence>
<dbReference type="InterPro" id="IPR036565">
    <property type="entry name" value="Mur-like_cat_sf"/>
</dbReference>
<dbReference type="EC" id="6.3.2.8" evidence="5 19"/>
<dbReference type="PANTHER" id="PTHR43445">
    <property type="entry name" value="UDP-N-ACETYLMURAMATE--L-ALANINE LIGASE-RELATED"/>
    <property type="match status" value="1"/>
</dbReference>
<keyword evidence="24" id="KW-1185">Reference proteome</keyword>
<dbReference type="InterPro" id="IPR000713">
    <property type="entry name" value="Mur_ligase_N"/>
</dbReference>
<keyword evidence="8 19" id="KW-0436">Ligase</keyword>
<evidence type="ECO:0000256" key="13">
    <source>
        <dbReference type="ARBA" id="ARBA00022984"/>
    </source>
</evidence>
<dbReference type="InterPro" id="IPR050061">
    <property type="entry name" value="MurCDEF_pg_biosynth"/>
</dbReference>
<evidence type="ECO:0000256" key="19">
    <source>
        <dbReference type="HAMAP-Rule" id="MF_00046"/>
    </source>
</evidence>
<gene>
    <name evidence="19" type="primary">murC</name>
    <name evidence="23" type="ORF">SAMN05421831_101301</name>
</gene>
<keyword evidence="11 19" id="KW-0067">ATP-binding</keyword>
<evidence type="ECO:0000259" key="21">
    <source>
        <dbReference type="Pfam" id="PF02875"/>
    </source>
</evidence>
<dbReference type="GO" id="GO:0005737">
    <property type="term" value="C:cytoplasm"/>
    <property type="evidence" value="ECO:0007669"/>
    <property type="project" value="UniProtKB-SubCell"/>
</dbReference>
<dbReference type="AlphaFoldDB" id="A0A1H6Q8Y6"/>
<dbReference type="GO" id="GO:0009252">
    <property type="term" value="P:peptidoglycan biosynthetic process"/>
    <property type="evidence" value="ECO:0007669"/>
    <property type="project" value="UniProtKB-UniRule"/>
</dbReference>
<evidence type="ECO:0000313" key="23">
    <source>
        <dbReference type="EMBL" id="SEI40228.1"/>
    </source>
</evidence>
<dbReference type="GO" id="GO:0051301">
    <property type="term" value="P:cell division"/>
    <property type="evidence" value="ECO:0007669"/>
    <property type="project" value="UniProtKB-KW"/>
</dbReference>
<feature type="domain" description="Mur ligase C-terminal" evidence="21">
    <location>
        <begin position="347"/>
        <end position="468"/>
    </location>
</feature>
<dbReference type="SUPFAM" id="SSF51984">
    <property type="entry name" value="MurCD N-terminal domain"/>
    <property type="match status" value="1"/>
</dbReference>
<dbReference type="STRING" id="64971.SAMN05421831_101301"/>
<keyword evidence="15 19" id="KW-0961">Cell wall biogenesis/degradation</keyword>
<keyword evidence="9 19" id="KW-0132">Cell division</keyword>
<evidence type="ECO:0000256" key="9">
    <source>
        <dbReference type="ARBA" id="ARBA00022618"/>
    </source>
</evidence>
<dbReference type="HAMAP" id="MF_00046">
    <property type="entry name" value="MurC"/>
    <property type="match status" value="1"/>
</dbReference>
<dbReference type="Pfam" id="PF01225">
    <property type="entry name" value="Mur_ligase"/>
    <property type="match status" value="1"/>
</dbReference>
<evidence type="ECO:0000256" key="15">
    <source>
        <dbReference type="ARBA" id="ARBA00023316"/>
    </source>
</evidence>
<feature type="domain" description="Mur ligase central" evidence="22">
    <location>
        <begin position="125"/>
        <end position="305"/>
    </location>
</feature>
<dbReference type="InterPro" id="IPR004101">
    <property type="entry name" value="Mur_ligase_C"/>
</dbReference>
<dbReference type="Gene3D" id="3.40.1190.10">
    <property type="entry name" value="Mur-like, catalytic domain"/>
    <property type="match status" value="1"/>
</dbReference>
<comment type="subcellular location">
    <subcellularLocation>
        <location evidence="2 19">Cytoplasm</location>
    </subcellularLocation>
</comment>
<comment type="catalytic activity">
    <reaction evidence="16 19">
        <text>UDP-N-acetyl-alpha-D-muramate + L-alanine + ATP = UDP-N-acetyl-alpha-D-muramoyl-L-alanine + ADP + phosphate + H(+)</text>
        <dbReference type="Rhea" id="RHEA:23372"/>
        <dbReference type="ChEBI" id="CHEBI:15378"/>
        <dbReference type="ChEBI" id="CHEBI:30616"/>
        <dbReference type="ChEBI" id="CHEBI:43474"/>
        <dbReference type="ChEBI" id="CHEBI:57972"/>
        <dbReference type="ChEBI" id="CHEBI:70757"/>
        <dbReference type="ChEBI" id="CHEBI:83898"/>
        <dbReference type="ChEBI" id="CHEBI:456216"/>
        <dbReference type="EC" id="6.3.2.8"/>
    </reaction>
</comment>
<comment type="pathway">
    <text evidence="17">Glycan biosynthesis.</text>
</comment>
<dbReference type="NCBIfam" id="TIGR01082">
    <property type="entry name" value="murC"/>
    <property type="match status" value="1"/>
</dbReference>
<evidence type="ECO:0000256" key="14">
    <source>
        <dbReference type="ARBA" id="ARBA00023306"/>
    </source>
</evidence>
<evidence type="ECO:0000259" key="20">
    <source>
        <dbReference type="Pfam" id="PF01225"/>
    </source>
</evidence>
<keyword evidence="7 19" id="KW-0963">Cytoplasm</keyword>
<dbReference type="GO" id="GO:0008763">
    <property type="term" value="F:UDP-N-acetylmuramate-L-alanine ligase activity"/>
    <property type="evidence" value="ECO:0007669"/>
    <property type="project" value="UniProtKB-UniRule"/>
</dbReference>
<accession>A0A1H6Q8Y6</accession>
<dbReference type="Pfam" id="PF08245">
    <property type="entry name" value="Mur_ligase_M"/>
    <property type="match status" value="1"/>
</dbReference>
<keyword evidence="13 19" id="KW-0573">Peptidoglycan synthesis</keyword>
<dbReference type="FunFam" id="3.40.50.720:FF:000046">
    <property type="entry name" value="UDP-N-acetylmuramate--L-alanine ligase"/>
    <property type="match status" value="1"/>
</dbReference>
<evidence type="ECO:0000256" key="7">
    <source>
        <dbReference type="ARBA" id="ARBA00022490"/>
    </source>
</evidence>
<name>A0A1H6Q8Y6_9GAMM</name>
<evidence type="ECO:0000256" key="4">
    <source>
        <dbReference type="ARBA" id="ARBA00010416"/>
    </source>
</evidence>
<dbReference type="GO" id="GO:0071555">
    <property type="term" value="P:cell wall organization"/>
    <property type="evidence" value="ECO:0007669"/>
    <property type="project" value="UniProtKB-KW"/>
</dbReference>
<dbReference type="Proteomes" id="UP000242999">
    <property type="component" value="Unassembled WGS sequence"/>
</dbReference>
<evidence type="ECO:0000256" key="3">
    <source>
        <dbReference type="ARBA" id="ARBA00004752"/>
    </source>
</evidence>
<evidence type="ECO:0000256" key="16">
    <source>
        <dbReference type="ARBA" id="ARBA00047833"/>
    </source>
</evidence>
<evidence type="ECO:0000256" key="11">
    <source>
        <dbReference type="ARBA" id="ARBA00022840"/>
    </source>
</evidence>
<sequence>MSAHPIPATPACGVPEMRRIRNIHFVGIGGAGMCGIAEVLLNQGYQISGSDLKASSTTAHLSAQGATIFIGHAAAQSAHADVVVVSSAVNQENPEVQTALKARIPVVPRAQMLAELMRFRHGIAVAGTHGKTTTTSLIASILAQAGQDPTFVIGGKLTHAGTNAALGASRYLVAEADESDASFLHLQPMVAIVTNIDADHMSTYGGDFQCLQQTFIDFLHNLPFYGLAVVCLDDPVIQALLAKINRPILTYGFHPEADFRIVDFQQQGRHIQFRALRPDLPDLQLRLPFPGRHNALNALAAVALATDEGLADEAIIQGLAQFAGVGRRFQVHGDLTLTSSATNNPIQVTLVDDYGHHPREVQAVIDAVRAGWPQRRLVMVYQPHRYSRTRDLYEDFVKVLSQVDLLLLLEVYPAGEAPIPNADGRSLCGSIRQRGEIEPVFIEQTADVLHLLPKLLQDGDILLLQGAGDIGSLATRLAEGAFGASIQPSDL</sequence>
<keyword evidence="12 19" id="KW-0133">Cell shape</keyword>
<evidence type="ECO:0000256" key="18">
    <source>
        <dbReference type="ARBA" id="ARBA00079022"/>
    </source>
</evidence>
<comment type="pathway">
    <text evidence="3 19">Cell wall biogenesis; peptidoglycan biosynthesis.</text>
</comment>
<keyword evidence="14 19" id="KW-0131">Cell cycle</keyword>
<evidence type="ECO:0000256" key="1">
    <source>
        <dbReference type="ARBA" id="ARBA00003921"/>
    </source>
</evidence>
<reference evidence="24" key="1">
    <citation type="submission" date="2016-10" db="EMBL/GenBank/DDBJ databases">
        <authorList>
            <person name="Varghese N."/>
            <person name="Submissions S."/>
        </authorList>
    </citation>
    <scope>NUCLEOTIDE SEQUENCE [LARGE SCALE GENOMIC DNA]</scope>
    <source>
        <strain evidence="24">DSM 7165</strain>
    </source>
</reference>
<dbReference type="Gene3D" id="3.90.190.20">
    <property type="entry name" value="Mur ligase, C-terminal domain"/>
    <property type="match status" value="1"/>
</dbReference>
<dbReference type="InterPro" id="IPR005758">
    <property type="entry name" value="UDP-N-AcMur_Ala_ligase_MurC"/>
</dbReference>
<dbReference type="SUPFAM" id="SSF53244">
    <property type="entry name" value="MurD-like peptide ligases, peptide-binding domain"/>
    <property type="match status" value="1"/>
</dbReference>
<dbReference type="InterPro" id="IPR013221">
    <property type="entry name" value="Mur_ligase_cen"/>
</dbReference>